<feature type="region of interest" description="Disordered" evidence="1">
    <location>
        <begin position="156"/>
        <end position="233"/>
    </location>
</feature>
<dbReference type="PROSITE" id="PS50004">
    <property type="entry name" value="C2"/>
    <property type="match status" value="1"/>
</dbReference>
<dbReference type="OrthoDB" id="270970at2759"/>
<reference evidence="3 4" key="1">
    <citation type="submission" date="2019-04" db="EMBL/GenBank/DDBJ databases">
        <title>An improved genome assembly and genetic linkage map for asparagus bean, Vigna unguiculata ssp. sesquipedialis.</title>
        <authorList>
            <person name="Xia Q."/>
            <person name="Zhang R."/>
            <person name="Dong Y."/>
        </authorList>
    </citation>
    <scope>NUCLEOTIDE SEQUENCE [LARGE SCALE GENOMIC DNA]</scope>
    <source>
        <tissue evidence="3">Leaf</tissue>
    </source>
</reference>
<dbReference type="InterPro" id="IPR044750">
    <property type="entry name" value="C2_SRC2/BAP"/>
</dbReference>
<evidence type="ECO:0000259" key="2">
    <source>
        <dbReference type="PROSITE" id="PS50004"/>
    </source>
</evidence>
<organism evidence="3 4">
    <name type="scientific">Vigna unguiculata</name>
    <name type="common">Cowpea</name>
    <dbReference type="NCBI Taxonomy" id="3917"/>
    <lineage>
        <taxon>Eukaryota</taxon>
        <taxon>Viridiplantae</taxon>
        <taxon>Streptophyta</taxon>
        <taxon>Embryophyta</taxon>
        <taxon>Tracheophyta</taxon>
        <taxon>Spermatophyta</taxon>
        <taxon>Magnoliopsida</taxon>
        <taxon>eudicotyledons</taxon>
        <taxon>Gunneridae</taxon>
        <taxon>Pentapetalae</taxon>
        <taxon>rosids</taxon>
        <taxon>fabids</taxon>
        <taxon>Fabales</taxon>
        <taxon>Fabaceae</taxon>
        <taxon>Papilionoideae</taxon>
        <taxon>50 kb inversion clade</taxon>
        <taxon>NPAAA clade</taxon>
        <taxon>indigoferoid/millettioid clade</taxon>
        <taxon>Phaseoleae</taxon>
        <taxon>Vigna</taxon>
    </lineage>
</organism>
<dbReference type="AlphaFoldDB" id="A0A4D6NM38"/>
<proteinExistence type="predicted"/>
<feature type="domain" description="C2" evidence="2">
    <location>
        <begin position="1"/>
        <end position="112"/>
    </location>
</feature>
<dbReference type="SUPFAM" id="SSF49562">
    <property type="entry name" value="C2 domain (Calcium/lipid-binding domain, CaLB)"/>
    <property type="match status" value="1"/>
</dbReference>
<name>A0A4D6NM38_VIGUN</name>
<sequence length="310" mass="33177">MEYRTLELNIISAKDIKNVNLFSKMDVYVVMSLTGDPYHLQTATTHVDKDGGCNPKWNYPVKFSVNEALAKENRLTLEAKLVSDRTLGDTIIGTVHVPLRELVDNPGEDDGFRDVSYKVVKSSGKSKGSFNFSYKFAEKVSNSFSAGRLSAAAAASKTETEPVMAYPPQTSAGTSAIPFGTSHPPPPPNPAPQYGYPPQQPSYTGYPPAQPGYGYPPQQSYGGYPPQQNGYGGYPQQNGYGYGYQGYPQQGGYGYPPAQKPKKNNFGMGLGAGLLGGALGGMLIGDMVSDAADYDAGYDAGFDDAGGFDF</sequence>
<dbReference type="Gene3D" id="2.60.40.150">
    <property type="entry name" value="C2 domain"/>
    <property type="match status" value="1"/>
</dbReference>
<dbReference type="GO" id="GO:0006952">
    <property type="term" value="P:defense response"/>
    <property type="evidence" value="ECO:0007669"/>
    <property type="project" value="InterPro"/>
</dbReference>
<dbReference type="Proteomes" id="UP000501690">
    <property type="component" value="Linkage Group LG11"/>
</dbReference>
<dbReference type="CDD" id="cd04051">
    <property type="entry name" value="C2_SRC2_like"/>
    <property type="match status" value="1"/>
</dbReference>
<accession>A0A4D6NM38</accession>
<gene>
    <name evidence="3" type="ORF">DEO72_LG11g248</name>
</gene>
<dbReference type="PANTHER" id="PTHR32246">
    <property type="entry name" value="INGRESSION PROTEIN FIC1"/>
    <property type="match status" value="1"/>
</dbReference>
<dbReference type="SMR" id="A0A4D6NM38"/>
<dbReference type="InterPro" id="IPR035892">
    <property type="entry name" value="C2_domain_sf"/>
</dbReference>
<dbReference type="Gramene" id="Vigun09g015600.1.v1.2">
    <property type="protein sequence ID" value="Vigun09g015600.1.v1.2.CDS.1"/>
    <property type="gene ID" value="Vigun09g015600.v1.2"/>
</dbReference>
<dbReference type="PANTHER" id="PTHR32246:SF100">
    <property type="entry name" value="PROTEIN SRC2"/>
    <property type="match status" value="1"/>
</dbReference>
<dbReference type="SMART" id="SM00239">
    <property type="entry name" value="C2"/>
    <property type="match status" value="1"/>
</dbReference>
<evidence type="ECO:0000256" key="1">
    <source>
        <dbReference type="SAM" id="MobiDB-lite"/>
    </source>
</evidence>
<dbReference type="Pfam" id="PF00168">
    <property type="entry name" value="C2"/>
    <property type="match status" value="1"/>
</dbReference>
<evidence type="ECO:0000313" key="3">
    <source>
        <dbReference type="EMBL" id="QCE13255.1"/>
    </source>
</evidence>
<dbReference type="InterPro" id="IPR000008">
    <property type="entry name" value="C2_dom"/>
</dbReference>
<feature type="compositionally biased region" description="Low complexity" evidence="1">
    <location>
        <begin position="192"/>
        <end position="233"/>
    </location>
</feature>
<evidence type="ECO:0000313" key="4">
    <source>
        <dbReference type="Proteomes" id="UP000501690"/>
    </source>
</evidence>
<protein>
    <recommendedName>
        <fullName evidence="2">C2 domain-containing protein</fullName>
    </recommendedName>
</protein>
<dbReference type="EMBL" id="CP039355">
    <property type="protein sequence ID" value="QCE13255.1"/>
    <property type="molecule type" value="Genomic_DNA"/>
</dbReference>
<keyword evidence="4" id="KW-1185">Reference proteome</keyword>